<dbReference type="SUPFAM" id="SSF69318">
    <property type="entry name" value="Integrin alpha N-terminal domain"/>
    <property type="match status" value="1"/>
</dbReference>
<feature type="chain" id="PRO_5012427055" description="VCBS repeat-containing protein" evidence="2">
    <location>
        <begin position="21"/>
        <end position="515"/>
    </location>
</feature>
<dbReference type="InterPro" id="IPR013517">
    <property type="entry name" value="FG-GAP"/>
</dbReference>
<evidence type="ECO:0008006" key="5">
    <source>
        <dbReference type="Google" id="ProtNLM"/>
    </source>
</evidence>
<evidence type="ECO:0000313" key="3">
    <source>
        <dbReference type="EMBL" id="PCI79414.1"/>
    </source>
</evidence>
<protein>
    <recommendedName>
        <fullName evidence="5">VCBS repeat-containing protein</fullName>
    </recommendedName>
</protein>
<evidence type="ECO:0000256" key="1">
    <source>
        <dbReference type="ARBA" id="ARBA00022729"/>
    </source>
</evidence>
<reference evidence="4" key="1">
    <citation type="submission" date="2017-08" db="EMBL/GenBank/DDBJ databases">
        <title>A dynamic microbial community with high functional redundancy inhabits the cold, oxic subseafloor aquifer.</title>
        <authorList>
            <person name="Tully B.J."/>
            <person name="Wheat C.G."/>
            <person name="Glazer B.T."/>
            <person name="Huber J.A."/>
        </authorList>
    </citation>
    <scope>NUCLEOTIDE SEQUENCE [LARGE SCALE GENOMIC DNA]</scope>
</reference>
<keyword evidence="1 2" id="KW-0732">Signal</keyword>
<dbReference type="PANTHER" id="PTHR45460">
    <property type="entry name" value="SIMILAR TO CYSTEINE PROTEINASE"/>
    <property type="match status" value="1"/>
</dbReference>
<name>A0A2A4XA62_9GAMM</name>
<dbReference type="Proteomes" id="UP000218767">
    <property type="component" value="Unassembled WGS sequence"/>
</dbReference>
<organism evidence="3 4">
    <name type="scientific">SAR86 cluster bacterium</name>
    <dbReference type="NCBI Taxonomy" id="2030880"/>
    <lineage>
        <taxon>Bacteria</taxon>
        <taxon>Pseudomonadati</taxon>
        <taxon>Pseudomonadota</taxon>
        <taxon>Gammaproteobacteria</taxon>
        <taxon>SAR86 cluster</taxon>
    </lineage>
</organism>
<dbReference type="InterPro" id="IPR028994">
    <property type="entry name" value="Integrin_alpha_N"/>
</dbReference>
<gene>
    <name evidence="3" type="ORF">COB20_04665</name>
</gene>
<evidence type="ECO:0000313" key="4">
    <source>
        <dbReference type="Proteomes" id="UP000218767"/>
    </source>
</evidence>
<dbReference type="AlphaFoldDB" id="A0A2A4XA62"/>
<feature type="signal peptide" evidence="2">
    <location>
        <begin position="1"/>
        <end position="20"/>
    </location>
</feature>
<accession>A0A2A4XA62</accession>
<sequence>MRLTLSGLVIYALLSGAAFAQSNYVAFELEGENNWERQLAFEDLNGDGRKDIIQVNYQAEIGRELHVYHQQADGSFSTTAQRIEIKTEIIAVAFADLRSEPGNELLLISNSGVYSLSSALEGYAGNIKQLLEWELIAAVPDLDRVQFISDLQDIDKDGEIDLLLPGDGVYGLFKGRGNEVFELVSTFSTDNESLSAAQRGRDNSGMDARIGINAAEGIVIELNVESDSYFDGFVEQWDASEEPASSLLRAESWMPTAILAQLNADTLADIAYINQGADGSGQLNFHFQDAQNGFNSEPDWTGSIDTRGDMQLVDVDNDELLDLLRITGEGNDRSAYFYRNQNGAFDLEQPNQVMRFSGYDVRLNIVPLEQDSAVLLNVSYYTIPVIDAIRNASINRSQLLFGSDNAGEDQFFDRRPNSRLDESFSATNVRGLSEQMSLQYDIDGDGRKDAIYVTENGTLAAKKIGEDLTIESQPFWEYVSPNSVFEFEVLQLNQDEKPDLLLRHATSTTILVAAP</sequence>
<dbReference type="PANTHER" id="PTHR45460:SF2">
    <property type="entry name" value="ALPHA 1,3 GLUCANASE, GH71 FAMILY (EUROFUNG)"/>
    <property type="match status" value="1"/>
</dbReference>
<comment type="caution">
    <text evidence="3">The sequence shown here is derived from an EMBL/GenBank/DDBJ whole genome shotgun (WGS) entry which is preliminary data.</text>
</comment>
<proteinExistence type="predicted"/>
<dbReference type="Pfam" id="PF13517">
    <property type="entry name" value="FG-GAP_3"/>
    <property type="match status" value="1"/>
</dbReference>
<evidence type="ECO:0000256" key="2">
    <source>
        <dbReference type="SAM" id="SignalP"/>
    </source>
</evidence>
<dbReference type="EMBL" id="NVUL01000017">
    <property type="protein sequence ID" value="PCI79414.1"/>
    <property type="molecule type" value="Genomic_DNA"/>
</dbReference>